<dbReference type="PANTHER" id="PTHR31659">
    <property type="entry name" value="PROTEIN: UPF0503-LIKE PROTEIN, PUTATIVE (DUF740)-RELATED"/>
    <property type="match status" value="1"/>
</dbReference>
<comment type="caution">
    <text evidence="2">The sequence shown here is derived from an EMBL/GenBank/DDBJ whole genome shotgun (WGS) entry which is preliminary data.</text>
</comment>
<feature type="region of interest" description="Disordered" evidence="1">
    <location>
        <begin position="1"/>
        <end position="23"/>
    </location>
</feature>
<reference evidence="2 3" key="1">
    <citation type="submission" date="2017-11" db="EMBL/GenBank/DDBJ databases">
        <title>De-novo sequencing of pomegranate (Punica granatum L.) genome.</title>
        <authorList>
            <person name="Akparov Z."/>
            <person name="Amiraslanov A."/>
            <person name="Hajiyeva S."/>
            <person name="Abbasov M."/>
            <person name="Kaur K."/>
            <person name="Hamwieh A."/>
            <person name="Solovyev V."/>
            <person name="Salamov A."/>
            <person name="Braich B."/>
            <person name="Kosarev P."/>
            <person name="Mahmoud A."/>
            <person name="Hajiyev E."/>
            <person name="Babayeva S."/>
            <person name="Izzatullayeva V."/>
            <person name="Mammadov A."/>
            <person name="Mammadov A."/>
            <person name="Sharifova S."/>
            <person name="Ojaghi J."/>
            <person name="Eynullazada K."/>
            <person name="Bayramov B."/>
            <person name="Abdulazimova A."/>
            <person name="Shahmuradov I."/>
        </authorList>
    </citation>
    <scope>NUCLEOTIDE SEQUENCE [LARGE SCALE GENOMIC DNA]</scope>
    <source>
        <strain evidence="3">cv. AG2017</strain>
        <tissue evidence="2">Leaf</tissue>
    </source>
</reference>
<dbReference type="EMBL" id="PGOL01000180">
    <property type="protein sequence ID" value="PKI75273.1"/>
    <property type="molecule type" value="Genomic_DNA"/>
</dbReference>
<feature type="compositionally biased region" description="Basic residues" evidence="1">
    <location>
        <begin position="1"/>
        <end position="15"/>
    </location>
</feature>
<dbReference type="PANTHER" id="PTHR31659:SF9">
    <property type="entry name" value="PROTEIN: UPF0503-LIKE PROTEIN, PUTATIVE (DUF740)-RELATED"/>
    <property type="match status" value="1"/>
</dbReference>
<evidence type="ECO:0000313" key="3">
    <source>
        <dbReference type="Proteomes" id="UP000233551"/>
    </source>
</evidence>
<dbReference type="Pfam" id="PF05340">
    <property type="entry name" value="DUF740"/>
    <property type="match status" value="2"/>
</dbReference>
<name>A0A2I0L3R6_PUNGR</name>
<dbReference type="GO" id="GO:0005886">
    <property type="term" value="C:plasma membrane"/>
    <property type="evidence" value="ECO:0007669"/>
    <property type="project" value="TreeGrafter"/>
</dbReference>
<organism evidence="2 3">
    <name type="scientific">Punica granatum</name>
    <name type="common">Pomegranate</name>
    <dbReference type="NCBI Taxonomy" id="22663"/>
    <lineage>
        <taxon>Eukaryota</taxon>
        <taxon>Viridiplantae</taxon>
        <taxon>Streptophyta</taxon>
        <taxon>Embryophyta</taxon>
        <taxon>Tracheophyta</taxon>
        <taxon>Spermatophyta</taxon>
        <taxon>Magnoliopsida</taxon>
        <taxon>eudicotyledons</taxon>
        <taxon>Gunneridae</taxon>
        <taxon>Pentapetalae</taxon>
        <taxon>rosids</taxon>
        <taxon>malvids</taxon>
        <taxon>Myrtales</taxon>
        <taxon>Lythraceae</taxon>
        <taxon>Punica</taxon>
    </lineage>
</organism>
<dbReference type="AlphaFoldDB" id="A0A2I0L3R6"/>
<keyword evidence="3" id="KW-1185">Reference proteome</keyword>
<dbReference type="Proteomes" id="UP000233551">
    <property type="component" value="Unassembled WGS sequence"/>
</dbReference>
<protein>
    <submittedName>
        <fullName evidence="2">Uncharacterized protein</fullName>
    </submittedName>
</protein>
<dbReference type="InterPro" id="IPR008004">
    <property type="entry name" value="OCTOPUS-like"/>
</dbReference>
<evidence type="ECO:0000256" key="1">
    <source>
        <dbReference type="SAM" id="MobiDB-lite"/>
    </source>
</evidence>
<gene>
    <name evidence="2" type="ORF">CRG98_004313</name>
</gene>
<accession>A0A2I0L3R6</accession>
<sequence>MSERKKKKKKKKSKGRQNSSRRTFINLDSNLKKLSLGRDFKDIAGSFWSLASALNKKLHKWQNPVTTYLRFSLGGRISFDDLRYSSDDSWNVYLIEPSFPSPRMCPTILLVVEPLF</sequence>
<evidence type="ECO:0000313" key="2">
    <source>
        <dbReference type="EMBL" id="PKI75273.1"/>
    </source>
</evidence>
<proteinExistence type="predicted"/>